<keyword evidence="3" id="KW-0862">Zinc</keyword>
<dbReference type="Pfam" id="PF04828">
    <property type="entry name" value="GFA"/>
    <property type="match status" value="1"/>
</dbReference>
<reference evidence="6" key="1">
    <citation type="journal article" date="2019" name="Int. J. Syst. Evol. Microbiol.">
        <title>The Global Catalogue of Microorganisms (GCM) 10K type strain sequencing project: providing services to taxonomists for standard genome sequencing and annotation.</title>
        <authorList>
            <consortium name="The Broad Institute Genomics Platform"/>
            <consortium name="The Broad Institute Genome Sequencing Center for Infectious Disease"/>
            <person name="Wu L."/>
            <person name="Ma J."/>
        </authorList>
    </citation>
    <scope>NUCLEOTIDE SEQUENCE [LARGE SCALE GENOMIC DNA]</scope>
    <source>
        <strain evidence="6">JCM 15896</strain>
    </source>
</reference>
<keyword evidence="2" id="KW-0479">Metal-binding</keyword>
<dbReference type="InterPro" id="IPR006913">
    <property type="entry name" value="CENP-V/GFA"/>
</dbReference>
<sequence length="141" mass="15531">MHHYSGHCLCKRVSVQLSLPKPIEHYSARNCDCDYCLAKGASYLSDPASKLEIHSGVELKRESQGSGQADFLVCPSCNILIAVTVAVNNELKGSVNANVLEDRSRLLAAKNVSPKHFSAQQKLSRWKELWSIVTLDEACTT</sequence>
<evidence type="ECO:0000313" key="6">
    <source>
        <dbReference type="Proteomes" id="UP001500359"/>
    </source>
</evidence>
<keyword evidence="6" id="KW-1185">Reference proteome</keyword>
<dbReference type="RefSeq" id="WP_343857936.1">
    <property type="nucleotide sequence ID" value="NZ_BAAAFD010000002.1"/>
</dbReference>
<comment type="similarity">
    <text evidence="1">Belongs to the Gfa family.</text>
</comment>
<evidence type="ECO:0000256" key="1">
    <source>
        <dbReference type="ARBA" id="ARBA00005495"/>
    </source>
</evidence>
<accession>A0ABP3WQP1</accession>
<dbReference type="InterPro" id="IPR011057">
    <property type="entry name" value="Mss4-like_sf"/>
</dbReference>
<dbReference type="EMBL" id="BAAAFD010000002">
    <property type="protein sequence ID" value="GAA0855220.1"/>
    <property type="molecule type" value="Genomic_DNA"/>
</dbReference>
<evidence type="ECO:0000256" key="3">
    <source>
        <dbReference type="ARBA" id="ARBA00022833"/>
    </source>
</evidence>
<comment type="caution">
    <text evidence="5">The sequence shown here is derived from an EMBL/GenBank/DDBJ whole genome shotgun (WGS) entry which is preliminary data.</text>
</comment>
<evidence type="ECO:0000256" key="2">
    <source>
        <dbReference type="ARBA" id="ARBA00022723"/>
    </source>
</evidence>
<proteinExistence type="inferred from homology"/>
<dbReference type="SUPFAM" id="SSF51316">
    <property type="entry name" value="Mss4-like"/>
    <property type="match status" value="1"/>
</dbReference>
<name>A0ABP3WQP1_9ALTE</name>
<dbReference type="Gene3D" id="2.170.150.70">
    <property type="match status" value="1"/>
</dbReference>
<organism evidence="5 6">
    <name type="scientific">Aliiglaciecola litoralis</name>
    <dbReference type="NCBI Taxonomy" id="582857"/>
    <lineage>
        <taxon>Bacteria</taxon>
        <taxon>Pseudomonadati</taxon>
        <taxon>Pseudomonadota</taxon>
        <taxon>Gammaproteobacteria</taxon>
        <taxon>Alteromonadales</taxon>
        <taxon>Alteromonadaceae</taxon>
        <taxon>Aliiglaciecola</taxon>
    </lineage>
</organism>
<feature type="domain" description="CENP-V/GFA" evidence="4">
    <location>
        <begin position="4"/>
        <end position="116"/>
    </location>
</feature>
<protein>
    <recommendedName>
        <fullName evidence="4">CENP-V/GFA domain-containing protein</fullName>
    </recommendedName>
</protein>
<gene>
    <name evidence="5" type="ORF">GCM10009114_13730</name>
</gene>
<dbReference type="PROSITE" id="PS51891">
    <property type="entry name" value="CENP_V_GFA"/>
    <property type="match status" value="1"/>
</dbReference>
<evidence type="ECO:0000313" key="5">
    <source>
        <dbReference type="EMBL" id="GAA0855220.1"/>
    </source>
</evidence>
<dbReference type="Proteomes" id="UP001500359">
    <property type="component" value="Unassembled WGS sequence"/>
</dbReference>
<evidence type="ECO:0000259" key="4">
    <source>
        <dbReference type="PROSITE" id="PS51891"/>
    </source>
</evidence>